<evidence type="ECO:0000256" key="1">
    <source>
        <dbReference type="SAM" id="MobiDB-lite"/>
    </source>
</evidence>
<reference evidence="2 3" key="1">
    <citation type="submission" date="2018-11" db="EMBL/GenBank/DDBJ databases">
        <authorList>
            <person name="Lopez-Roques C."/>
            <person name="Donnadieu C."/>
            <person name="Bouchez O."/>
            <person name="Klopp C."/>
            <person name="Cabau C."/>
            <person name="Zahm M."/>
        </authorList>
    </citation>
    <scope>NUCLEOTIDE SEQUENCE [LARGE SCALE GENOMIC DNA]</scope>
    <source>
        <strain evidence="2">RS831</strain>
        <tissue evidence="2">Whole body</tissue>
    </source>
</reference>
<feature type="region of interest" description="Disordered" evidence="1">
    <location>
        <begin position="38"/>
        <end position="57"/>
    </location>
</feature>
<dbReference type="EMBL" id="CM012446">
    <property type="protein sequence ID" value="RVE67708.1"/>
    <property type="molecule type" value="Genomic_DNA"/>
</dbReference>
<name>A0A437CYI1_ORYJA</name>
<dbReference type="Proteomes" id="UP000283210">
    <property type="component" value="Chromosome 10"/>
</dbReference>
<sequence>MAVELQIESERVCGSCRRVLVCRTVVAMETGSRTLRPVREGRARLGGGSGPRERPRRQLRSRLCVGGGWLTSSDFFERGSSLCFLDASWLKSHRAFQTLLEDKDVELSKPQR</sequence>
<evidence type="ECO:0000313" key="2">
    <source>
        <dbReference type="EMBL" id="RVE67708.1"/>
    </source>
</evidence>
<reference evidence="2 3" key="2">
    <citation type="submission" date="2019-01" db="EMBL/GenBank/DDBJ databases">
        <title>A chromosome length genome reference of the Java medaka (oryzias javanicus).</title>
        <authorList>
            <person name="Herpin A."/>
            <person name="Takehana Y."/>
            <person name="Naruse K."/>
            <person name="Ansai S."/>
            <person name="Kawaguchi M."/>
        </authorList>
    </citation>
    <scope>NUCLEOTIDE SEQUENCE [LARGE SCALE GENOMIC DNA]</scope>
    <source>
        <strain evidence="2">RS831</strain>
        <tissue evidence="2">Whole body</tissue>
    </source>
</reference>
<accession>A0A437CYI1</accession>
<gene>
    <name evidence="2" type="ORF">OJAV_G00105680</name>
</gene>
<protein>
    <submittedName>
        <fullName evidence="2">Uncharacterized protein</fullName>
    </submittedName>
</protein>
<proteinExistence type="predicted"/>
<dbReference type="AlphaFoldDB" id="A0A437CYI1"/>
<evidence type="ECO:0000313" key="3">
    <source>
        <dbReference type="Proteomes" id="UP000283210"/>
    </source>
</evidence>
<keyword evidence="3" id="KW-1185">Reference proteome</keyword>
<organism evidence="2 3">
    <name type="scientific">Oryzias javanicus</name>
    <name type="common">Javanese ricefish</name>
    <name type="synonym">Aplocheilus javanicus</name>
    <dbReference type="NCBI Taxonomy" id="123683"/>
    <lineage>
        <taxon>Eukaryota</taxon>
        <taxon>Metazoa</taxon>
        <taxon>Chordata</taxon>
        <taxon>Craniata</taxon>
        <taxon>Vertebrata</taxon>
        <taxon>Euteleostomi</taxon>
        <taxon>Actinopterygii</taxon>
        <taxon>Neopterygii</taxon>
        <taxon>Teleostei</taxon>
        <taxon>Neoteleostei</taxon>
        <taxon>Acanthomorphata</taxon>
        <taxon>Ovalentaria</taxon>
        <taxon>Atherinomorphae</taxon>
        <taxon>Beloniformes</taxon>
        <taxon>Adrianichthyidae</taxon>
        <taxon>Oryziinae</taxon>
        <taxon>Oryzias</taxon>
    </lineage>
</organism>